<feature type="transmembrane region" description="Helical" evidence="6">
    <location>
        <begin position="44"/>
        <end position="62"/>
    </location>
</feature>
<dbReference type="AlphaFoldDB" id="A0A939IXU6"/>
<dbReference type="PANTHER" id="PTHR43701:SF2">
    <property type="entry name" value="MEMBRANE TRANSPORTER PROTEIN YJNA-RELATED"/>
    <property type="match status" value="1"/>
</dbReference>
<evidence type="ECO:0000256" key="3">
    <source>
        <dbReference type="ARBA" id="ARBA00022692"/>
    </source>
</evidence>
<evidence type="ECO:0000313" key="7">
    <source>
        <dbReference type="EMBL" id="MBN9644017.1"/>
    </source>
</evidence>
<proteinExistence type="inferred from homology"/>
<dbReference type="GO" id="GO:0005886">
    <property type="term" value="C:plasma membrane"/>
    <property type="evidence" value="ECO:0007669"/>
    <property type="project" value="UniProtKB-SubCell"/>
</dbReference>
<dbReference type="Pfam" id="PF01925">
    <property type="entry name" value="TauE"/>
    <property type="match status" value="1"/>
</dbReference>
<comment type="similarity">
    <text evidence="2 6">Belongs to the 4-toluene sulfonate uptake permease (TSUP) (TC 2.A.102) family.</text>
</comment>
<sequence>MITFVEAALVGIVVGLVIGALGAGGGIIAVPVLTYLLGQTPHDATNGSLVIVAVTALLTLPGKAKMKQIRWKDGLVFGAMSSIGAIAGRMINQQIDGKMLLILFSVLLLGVSGLMMRNALKQRRDEDRRMELYGGYEATAAGASGTSAVKTAAAKAVPKDPDTEPRPLPYVAAAATATGLLTGLFGVGGGFAVVPVLILVMRFTVREATGTSLVVMIIAAVVSILTGVTVGSFHVDWPVVLLFVAGSSLAGHVGGRLSQRARQSTLAIIFACMVLLVGLSTFISTVLGIGV</sequence>
<comment type="caution">
    <text evidence="7">The sequence shown here is derived from an EMBL/GenBank/DDBJ whole genome shotgun (WGS) entry which is preliminary data.</text>
</comment>
<evidence type="ECO:0000256" key="4">
    <source>
        <dbReference type="ARBA" id="ARBA00022989"/>
    </source>
</evidence>
<dbReference type="EMBL" id="JAFLEQ010000008">
    <property type="protein sequence ID" value="MBN9644017.1"/>
    <property type="molecule type" value="Genomic_DNA"/>
</dbReference>
<comment type="subcellular location">
    <subcellularLocation>
        <location evidence="6">Cell membrane</location>
        <topology evidence="6">Multi-pass membrane protein</topology>
    </subcellularLocation>
    <subcellularLocation>
        <location evidence="1">Membrane</location>
        <topology evidence="1">Multi-pass membrane protein</topology>
    </subcellularLocation>
</comment>
<keyword evidence="6" id="KW-1003">Cell membrane</keyword>
<keyword evidence="5 6" id="KW-0472">Membrane</keyword>
<gene>
    <name evidence="7" type="ORF">JZY06_05205</name>
</gene>
<keyword evidence="4 6" id="KW-1133">Transmembrane helix</keyword>
<keyword evidence="3 6" id="KW-0812">Transmembrane</keyword>
<feature type="transmembrane region" description="Helical" evidence="6">
    <location>
        <begin position="74"/>
        <end position="91"/>
    </location>
</feature>
<feature type="transmembrane region" description="Helical" evidence="6">
    <location>
        <begin position="266"/>
        <end position="289"/>
    </location>
</feature>
<evidence type="ECO:0000313" key="8">
    <source>
        <dbReference type="Proteomes" id="UP000664332"/>
    </source>
</evidence>
<organism evidence="7 8">
    <name type="scientific">Corynebacterium mendelii</name>
    <dbReference type="NCBI Taxonomy" id="2765362"/>
    <lineage>
        <taxon>Bacteria</taxon>
        <taxon>Bacillati</taxon>
        <taxon>Actinomycetota</taxon>
        <taxon>Actinomycetes</taxon>
        <taxon>Mycobacteriales</taxon>
        <taxon>Corynebacteriaceae</taxon>
        <taxon>Corynebacterium</taxon>
    </lineage>
</organism>
<keyword evidence="8" id="KW-1185">Reference proteome</keyword>
<dbReference type="Proteomes" id="UP000664332">
    <property type="component" value="Unassembled WGS sequence"/>
</dbReference>
<feature type="transmembrane region" description="Helical" evidence="6">
    <location>
        <begin position="7"/>
        <end position="38"/>
    </location>
</feature>
<dbReference type="RefSeq" id="WP_207118866.1">
    <property type="nucleotide sequence ID" value="NZ_JAFLEQ010000008.1"/>
</dbReference>
<evidence type="ECO:0000256" key="6">
    <source>
        <dbReference type="RuleBase" id="RU363041"/>
    </source>
</evidence>
<evidence type="ECO:0000256" key="5">
    <source>
        <dbReference type="ARBA" id="ARBA00023136"/>
    </source>
</evidence>
<name>A0A939IXU6_9CORY</name>
<feature type="transmembrane region" description="Helical" evidence="6">
    <location>
        <begin position="173"/>
        <end position="201"/>
    </location>
</feature>
<feature type="transmembrane region" description="Helical" evidence="6">
    <location>
        <begin position="97"/>
        <end position="120"/>
    </location>
</feature>
<dbReference type="PANTHER" id="PTHR43701">
    <property type="entry name" value="MEMBRANE TRANSPORTER PROTEIN MJ0441-RELATED"/>
    <property type="match status" value="1"/>
</dbReference>
<dbReference type="InterPro" id="IPR002781">
    <property type="entry name" value="TM_pro_TauE-like"/>
</dbReference>
<evidence type="ECO:0000256" key="2">
    <source>
        <dbReference type="ARBA" id="ARBA00009142"/>
    </source>
</evidence>
<reference evidence="7" key="1">
    <citation type="submission" date="2021-03" db="EMBL/GenBank/DDBJ databases">
        <authorList>
            <person name="Sun Q."/>
        </authorList>
    </citation>
    <scope>NUCLEOTIDE SEQUENCE</scope>
    <source>
        <strain evidence="7">CCM 8862</strain>
    </source>
</reference>
<accession>A0A939IXU6</accession>
<evidence type="ECO:0000256" key="1">
    <source>
        <dbReference type="ARBA" id="ARBA00004141"/>
    </source>
</evidence>
<feature type="transmembrane region" description="Helical" evidence="6">
    <location>
        <begin position="213"/>
        <end position="231"/>
    </location>
</feature>
<feature type="transmembrane region" description="Helical" evidence="6">
    <location>
        <begin position="132"/>
        <end position="153"/>
    </location>
</feature>
<dbReference type="InterPro" id="IPR051598">
    <property type="entry name" value="TSUP/Inactive_protease-like"/>
</dbReference>
<protein>
    <recommendedName>
        <fullName evidence="6">Probable membrane transporter protein</fullName>
    </recommendedName>
</protein>
<feature type="transmembrane region" description="Helical" evidence="6">
    <location>
        <begin position="237"/>
        <end position="254"/>
    </location>
</feature>